<feature type="compositionally biased region" description="Basic residues" evidence="1">
    <location>
        <begin position="181"/>
        <end position="191"/>
    </location>
</feature>
<feature type="region of interest" description="Disordered" evidence="1">
    <location>
        <begin position="172"/>
        <end position="191"/>
    </location>
</feature>
<dbReference type="OrthoDB" id="10391754at2759"/>
<evidence type="ECO:0000256" key="1">
    <source>
        <dbReference type="SAM" id="MobiDB-lite"/>
    </source>
</evidence>
<accession>A0A3N4KIH8</accession>
<dbReference type="Proteomes" id="UP000277580">
    <property type="component" value="Unassembled WGS sequence"/>
</dbReference>
<keyword evidence="3" id="KW-1185">Reference proteome</keyword>
<feature type="compositionally biased region" description="Gly residues" evidence="1">
    <location>
        <begin position="125"/>
        <end position="136"/>
    </location>
</feature>
<feature type="non-terminal residue" evidence="2">
    <location>
        <position position="1"/>
    </location>
</feature>
<feature type="region of interest" description="Disordered" evidence="1">
    <location>
        <begin position="114"/>
        <end position="139"/>
    </location>
</feature>
<reference evidence="2 3" key="1">
    <citation type="journal article" date="2018" name="Nat. Ecol. Evol.">
        <title>Pezizomycetes genomes reveal the molecular basis of ectomycorrhizal truffle lifestyle.</title>
        <authorList>
            <person name="Murat C."/>
            <person name="Payen T."/>
            <person name="Noel B."/>
            <person name="Kuo A."/>
            <person name="Morin E."/>
            <person name="Chen J."/>
            <person name="Kohler A."/>
            <person name="Krizsan K."/>
            <person name="Balestrini R."/>
            <person name="Da Silva C."/>
            <person name="Montanini B."/>
            <person name="Hainaut M."/>
            <person name="Levati E."/>
            <person name="Barry K.W."/>
            <person name="Belfiori B."/>
            <person name="Cichocki N."/>
            <person name="Clum A."/>
            <person name="Dockter R.B."/>
            <person name="Fauchery L."/>
            <person name="Guy J."/>
            <person name="Iotti M."/>
            <person name="Le Tacon F."/>
            <person name="Lindquist E.A."/>
            <person name="Lipzen A."/>
            <person name="Malagnac F."/>
            <person name="Mello A."/>
            <person name="Molinier V."/>
            <person name="Miyauchi S."/>
            <person name="Poulain J."/>
            <person name="Riccioni C."/>
            <person name="Rubini A."/>
            <person name="Sitrit Y."/>
            <person name="Splivallo R."/>
            <person name="Traeger S."/>
            <person name="Wang M."/>
            <person name="Zifcakova L."/>
            <person name="Wipf D."/>
            <person name="Zambonelli A."/>
            <person name="Paolocci F."/>
            <person name="Nowrousian M."/>
            <person name="Ottonello S."/>
            <person name="Baldrian P."/>
            <person name="Spatafora J.W."/>
            <person name="Henrissat B."/>
            <person name="Nagy L.G."/>
            <person name="Aury J.M."/>
            <person name="Wincker P."/>
            <person name="Grigoriev I.V."/>
            <person name="Bonfante P."/>
            <person name="Martin F.M."/>
        </authorList>
    </citation>
    <scope>NUCLEOTIDE SEQUENCE [LARGE SCALE GENOMIC DNA]</scope>
    <source>
        <strain evidence="2 3">CCBAS932</strain>
    </source>
</reference>
<evidence type="ECO:0000313" key="2">
    <source>
        <dbReference type="EMBL" id="RPB10356.1"/>
    </source>
</evidence>
<dbReference type="InParanoid" id="A0A3N4KIH8"/>
<name>A0A3N4KIH8_9PEZI</name>
<evidence type="ECO:0000313" key="3">
    <source>
        <dbReference type="Proteomes" id="UP000277580"/>
    </source>
</evidence>
<sequence length="191" mass="20096">TITPAAAAPHDYESDTETLVLDADILERHPTTHVIGECGRRGCRITYGCIFCTGEYAGRAWDRSQDPTPRTHFRNAVAMALGEGAVVGGGDGGGGEGGGERGEGYPTHLQRMEGPLKRGKKPGSGMSGGGGGGVGHGPRIKYCKRRVEVEPKVDDAAAGSEGTIVVRKPHKSKAQLAALERKRRAPVRKKG</sequence>
<dbReference type="AlphaFoldDB" id="A0A3N4KIH8"/>
<dbReference type="EMBL" id="ML119143">
    <property type="protein sequence ID" value="RPB10356.1"/>
    <property type="molecule type" value="Genomic_DNA"/>
</dbReference>
<organism evidence="2 3">
    <name type="scientific">Morchella conica CCBAS932</name>
    <dbReference type="NCBI Taxonomy" id="1392247"/>
    <lineage>
        <taxon>Eukaryota</taxon>
        <taxon>Fungi</taxon>
        <taxon>Dikarya</taxon>
        <taxon>Ascomycota</taxon>
        <taxon>Pezizomycotina</taxon>
        <taxon>Pezizomycetes</taxon>
        <taxon>Pezizales</taxon>
        <taxon>Morchellaceae</taxon>
        <taxon>Morchella</taxon>
    </lineage>
</organism>
<protein>
    <submittedName>
        <fullName evidence="2">Uncharacterized protein</fullName>
    </submittedName>
</protein>
<proteinExistence type="predicted"/>
<gene>
    <name evidence="2" type="ORF">P167DRAFT_576254</name>
</gene>